<dbReference type="Pfam" id="PF25077">
    <property type="entry name" value="DUF7800"/>
    <property type="match status" value="1"/>
</dbReference>
<evidence type="ECO:0000313" key="4">
    <source>
        <dbReference type="Proteomes" id="UP001149140"/>
    </source>
</evidence>
<accession>A0A9X3S222</accession>
<comment type="caution">
    <text evidence="3">The sequence shown here is derived from an EMBL/GenBank/DDBJ whole genome shotgun (WGS) entry which is preliminary data.</text>
</comment>
<reference evidence="3" key="1">
    <citation type="submission" date="2022-10" db="EMBL/GenBank/DDBJ databases">
        <title>The WGS of Solirubrobacter ginsenosidimutans DSM 21036.</title>
        <authorList>
            <person name="Jiang Z."/>
        </authorList>
    </citation>
    <scope>NUCLEOTIDE SEQUENCE</scope>
    <source>
        <strain evidence="3">DSM 21036</strain>
    </source>
</reference>
<evidence type="ECO:0000259" key="2">
    <source>
        <dbReference type="Pfam" id="PF25077"/>
    </source>
</evidence>
<dbReference type="InterPro" id="IPR038607">
    <property type="entry name" value="PhoD-like_sf"/>
</dbReference>
<dbReference type="CDD" id="cd07389">
    <property type="entry name" value="MPP_PhoD"/>
    <property type="match status" value="1"/>
</dbReference>
<evidence type="ECO:0000313" key="3">
    <source>
        <dbReference type="EMBL" id="MDA0161747.1"/>
    </source>
</evidence>
<dbReference type="RefSeq" id="WP_270040963.1">
    <property type="nucleotide sequence ID" value="NZ_JAPDOD010000014.1"/>
</dbReference>
<dbReference type="PANTHER" id="PTHR37031:SF2">
    <property type="entry name" value="PHOD-LIKE PHOSPHATASE METALLOPHOSPHATASE DOMAIN-CONTAINING PROTEIN"/>
    <property type="match status" value="1"/>
</dbReference>
<dbReference type="InterPro" id="IPR029052">
    <property type="entry name" value="Metallo-depent_PP-like"/>
</dbReference>
<dbReference type="InterPro" id="IPR018946">
    <property type="entry name" value="PhoD-like_MPP"/>
</dbReference>
<feature type="domain" description="PhoD-like phosphatase metallophosphatase" evidence="1">
    <location>
        <begin position="141"/>
        <end position="435"/>
    </location>
</feature>
<protein>
    <submittedName>
        <fullName evidence="3">Alkaline phosphatase family protein</fullName>
    </submittedName>
</protein>
<dbReference type="Proteomes" id="UP001149140">
    <property type="component" value="Unassembled WGS sequence"/>
</dbReference>
<feature type="domain" description="DUF7800" evidence="2">
    <location>
        <begin position="2"/>
        <end position="88"/>
    </location>
</feature>
<keyword evidence="4" id="KW-1185">Reference proteome</keyword>
<organism evidence="3 4">
    <name type="scientific">Solirubrobacter ginsenosidimutans</name>
    <dbReference type="NCBI Taxonomy" id="490573"/>
    <lineage>
        <taxon>Bacteria</taxon>
        <taxon>Bacillati</taxon>
        <taxon>Actinomycetota</taxon>
        <taxon>Thermoleophilia</taxon>
        <taxon>Solirubrobacterales</taxon>
        <taxon>Solirubrobacteraceae</taxon>
        <taxon>Solirubrobacter</taxon>
    </lineage>
</organism>
<evidence type="ECO:0000259" key="1">
    <source>
        <dbReference type="Pfam" id="PF09423"/>
    </source>
</evidence>
<dbReference type="Gene3D" id="3.60.21.70">
    <property type="entry name" value="PhoD-like phosphatase"/>
    <property type="match status" value="1"/>
</dbReference>
<dbReference type="InterPro" id="IPR056702">
    <property type="entry name" value="DUF7800"/>
</dbReference>
<dbReference type="PANTHER" id="PTHR37031">
    <property type="entry name" value="METALLOPHOSPHATASE BINDING DOMAIN PROTEIN"/>
    <property type="match status" value="1"/>
</dbReference>
<name>A0A9X3S222_9ACTN</name>
<sequence>MKLVLGPLLRHAGTDEATVWVQTSEPGTVEVRPEGRRAATERTFTVEGHHYALIHVTELPPDTATPYEVALDGEVVWPEPESRFPPSVLRTHTPHDPVRIVFGSCRVAAPHEPPHTLRKDEHPDGREVDALRGLALRMAKTPAEEWPHALLLLGDQVYADEVHPGLEGHLDGGDMVVSYDDYVQLYVAAWGEPVIRWLLSTIPSAMIFDDHDVHDDWNTSIEWVTEMRQKAWWRKRIVSAFESYLIYQHLGNLSPVERAEFELYEHLRTAEDPTPRLRAFAKQADEEVEGTRWSFCRDIGPARVVMIDSRAGRVLDPGKRSMVDPDEWRWIEEHATGGVDHLLLGTSLPMFMGPALHWLEAWNEVVADGAWGKGVKIVAEKLRQELDLEHWPAFQASFRRMCDLLVEVGAGRRGAAPSTICLLSGDVHHAYLAEVGFLSGSGVQSSVWQAVCSPFRNPLDTKERRIILGAWTRGAGRTARALAKRAGVADPPVRWRLAHEKPWFNNQIAMLELEGKRATFVLEKAIPPEDGKGEPVLERVFARPIEPNADYTRT</sequence>
<dbReference type="AlphaFoldDB" id="A0A9X3S222"/>
<proteinExistence type="predicted"/>
<gene>
    <name evidence="3" type="ORF">OM076_15850</name>
</gene>
<dbReference type="SUPFAM" id="SSF56300">
    <property type="entry name" value="Metallo-dependent phosphatases"/>
    <property type="match status" value="1"/>
</dbReference>
<dbReference type="EMBL" id="JAPDOD010000014">
    <property type="protein sequence ID" value="MDA0161747.1"/>
    <property type="molecule type" value="Genomic_DNA"/>
</dbReference>
<dbReference type="Pfam" id="PF09423">
    <property type="entry name" value="PhoD"/>
    <property type="match status" value="1"/>
</dbReference>